<keyword evidence="5 9" id="KW-0521">NADP</keyword>
<dbReference type="UniPathway" id="UPA00115">
    <property type="reaction ID" value="UER00410"/>
</dbReference>
<feature type="binding site" description="in other chain" evidence="7">
    <location>
        <position position="268"/>
    </location>
    <ligand>
        <name>substrate</name>
        <note>ligand shared between dimeric partners</note>
    </ligand>
</feature>
<feature type="binding site" description="in other chain" evidence="7">
    <location>
        <begin position="136"/>
        <end position="138"/>
    </location>
    <ligand>
        <name>substrate</name>
        <note>ligand shared between dimeric partners</note>
    </ligand>
</feature>
<accession>A0A2I1I348</accession>
<evidence type="ECO:0000313" key="11">
    <source>
        <dbReference type="EMBL" id="PKY65557.1"/>
    </source>
</evidence>
<feature type="binding site" evidence="8">
    <location>
        <begin position="40"/>
        <end position="42"/>
    </location>
    <ligand>
        <name>NADP(+)</name>
        <dbReference type="ChEBI" id="CHEBI:58349"/>
    </ligand>
</feature>
<evidence type="ECO:0000256" key="5">
    <source>
        <dbReference type="PIRNR" id="PIRNR000109"/>
    </source>
</evidence>
<comment type="subunit">
    <text evidence="2 5">Homodimer.</text>
</comment>
<feature type="binding site" evidence="7">
    <location>
        <position position="455"/>
    </location>
    <ligand>
        <name>substrate</name>
        <note>ligand shared between dimeric partners</note>
    </ligand>
</feature>
<keyword evidence="3 5" id="KW-0560">Oxidoreductase</keyword>
<dbReference type="GO" id="GO:0050661">
    <property type="term" value="F:NADP binding"/>
    <property type="evidence" value="ECO:0007669"/>
    <property type="project" value="InterPro"/>
</dbReference>
<evidence type="ECO:0000256" key="4">
    <source>
        <dbReference type="ARBA" id="ARBA00023064"/>
    </source>
</evidence>
<dbReference type="SUPFAM" id="SSF51735">
    <property type="entry name" value="NAD(P)-binding Rossmann-fold domains"/>
    <property type="match status" value="1"/>
</dbReference>
<dbReference type="PRINTS" id="PR00076">
    <property type="entry name" value="6PGDHDRGNASE"/>
</dbReference>
<comment type="similarity">
    <text evidence="1 5 9">Belongs to the 6-phosphogluconate dehydrogenase family.</text>
</comment>
<dbReference type="InterPro" id="IPR008927">
    <property type="entry name" value="6-PGluconate_DH-like_C_sf"/>
</dbReference>
<keyword evidence="4 9" id="KW-0311">Gluconate utilization</keyword>
<evidence type="ECO:0000256" key="8">
    <source>
        <dbReference type="PIRSR" id="PIRSR000109-3"/>
    </source>
</evidence>
<dbReference type="FunFam" id="1.10.1040.10:FF:000002">
    <property type="entry name" value="6-phosphogluconate dehydrogenase, decarboxylating"/>
    <property type="match status" value="1"/>
</dbReference>
<dbReference type="InterPro" id="IPR006115">
    <property type="entry name" value="6PGDH_NADP-bd"/>
</dbReference>
<feature type="active site" description="Proton donor" evidence="6">
    <location>
        <position position="197"/>
    </location>
</feature>
<dbReference type="Pfam" id="PF03446">
    <property type="entry name" value="NAD_binding_2"/>
    <property type="match status" value="1"/>
</dbReference>
<dbReference type="InterPro" id="IPR006183">
    <property type="entry name" value="Pgluconate_DH"/>
</dbReference>
<feature type="binding site" evidence="8">
    <location>
        <begin position="17"/>
        <end position="22"/>
    </location>
    <ligand>
        <name>NADP(+)</name>
        <dbReference type="ChEBI" id="CHEBI:58349"/>
    </ligand>
</feature>
<dbReference type="PANTHER" id="PTHR11811">
    <property type="entry name" value="6-PHOSPHOGLUCONATE DEHYDROGENASE"/>
    <property type="match status" value="1"/>
</dbReference>
<feature type="binding site" evidence="8">
    <location>
        <position position="110"/>
    </location>
    <ligand>
        <name>NADP(+)</name>
        <dbReference type="ChEBI" id="CHEBI:58349"/>
    </ligand>
</feature>
<comment type="caution">
    <text evidence="11">The sequence shown here is derived from an EMBL/GenBank/DDBJ whole genome shotgun (WGS) entry which is preliminary data.</text>
</comment>
<evidence type="ECO:0000256" key="3">
    <source>
        <dbReference type="ARBA" id="ARBA00023002"/>
    </source>
</evidence>
<dbReference type="NCBIfam" id="TIGR00873">
    <property type="entry name" value="gnd"/>
    <property type="match status" value="1"/>
</dbReference>
<dbReference type="SUPFAM" id="SSF48179">
    <property type="entry name" value="6-phosphogluconate dehydrogenase C-terminal domain-like"/>
    <property type="match status" value="1"/>
</dbReference>
<keyword evidence="5 9" id="KW-0570">Pentose shunt</keyword>
<dbReference type="Gene3D" id="3.40.50.720">
    <property type="entry name" value="NAD(P)-binding Rossmann-like Domain"/>
    <property type="match status" value="1"/>
</dbReference>
<proteinExistence type="inferred from homology"/>
<dbReference type="InterPro" id="IPR006184">
    <property type="entry name" value="6PGdom_BS"/>
</dbReference>
<comment type="function">
    <text evidence="5">Catalyzes the oxidative decarboxylation of 6-phosphogluconate to ribulose 5-phosphate and CO(2), with concomitant reduction of NADP to NADPH.</text>
</comment>
<sequence>MTTAPNRLPRADIGVYGLGVMGTSLARNLAHHGHEVALFNYTPDLTERFVNDYSHEGLFRPARDIEGFTASLKTPRVVLVMVPAGAATESVVNQLRSVLSPGDIIIDGGNAFYPDTIRREKALRTEGIHFVGMGVSGGEEGALEGPSLMPGGADESYTRIGPLLEDIAAQVDGRPCCAHVGPDGAGHFVKMVHNGIEYADMQVIAEAYDLLRRIGGLSIDEIAEVFRSWRRTELDSYLIDITAEVLDQVDSRTGRPLIDVIVDQAGQKGTGVWSSQTALDHGVPVPAIAEATFARSASSAIAQRTALRNADITPGTAERTPANRAAFVESVRMALYGAKIAAYAQGFHEIATASELNGWNINLAQIARIWRGGCIIRARFLDDIASAYEDEPALPSLLTAPAFASALEKALPAWRRLAADAILAGVPAPVFASGLAYIDSLRSERLPAALIQGQRDFFGAHGYRRIDDPGTTHHVLWAEERRPEVRQK</sequence>
<dbReference type="InterPro" id="IPR006113">
    <property type="entry name" value="6PGDH_Gnd/GntZ"/>
</dbReference>
<dbReference type="Gene3D" id="1.20.5.320">
    <property type="entry name" value="6-Phosphogluconate Dehydrogenase, domain 3"/>
    <property type="match status" value="1"/>
</dbReference>
<dbReference type="PROSITE" id="PS00461">
    <property type="entry name" value="6PGD"/>
    <property type="match status" value="1"/>
</dbReference>
<dbReference type="Pfam" id="PF00393">
    <property type="entry name" value="6PGD"/>
    <property type="match status" value="1"/>
</dbReference>
<name>A0A2I1I348_9ACTO</name>
<feature type="binding site" evidence="8">
    <location>
        <begin position="82"/>
        <end position="84"/>
    </location>
    <ligand>
        <name>NADP(+)</name>
        <dbReference type="ChEBI" id="CHEBI:58349"/>
    </ligand>
</feature>
<evidence type="ECO:0000256" key="6">
    <source>
        <dbReference type="PIRSR" id="PIRSR000109-1"/>
    </source>
</evidence>
<organism evidence="11 12">
    <name type="scientific">Schaalia turicensis</name>
    <dbReference type="NCBI Taxonomy" id="131111"/>
    <lineage>
        <taxon>Bacteria</taxon>
        <taxon>Bacillati</taxon>
        <taxon>Actinomycetota</taxon>
        <taxon>Actinomycetes</taxon>
        <taxon>Actinomycetales</taxon>
        <taxon>Actinomycetaceae</taxon>
        <taxon>Schaalia</taxon>
    </lineage>
</organism>
<dbReference type="InterPro" id="IPR006114">
    <property type="entry name" value="6PGDH_C"/>
</dbReference>
<dbReference type="AlphaFoldDB" id="A0A2I1I348"/>
<dbReference type="GO" id="GO:0004616">
    <property type="term" value="F:phosphogluconate dehydrogenase (decarboxylating) activity"/>
    <property type="evidence" value="ECO:0007669"/>
    <property type="project" value="UniProtKB-EC"/>
</dbReference>
<feature type="binding site" description="in other chain" evidence="7">
    <location>
        <position position="295"/>
    </location>
    <ligand>
        <name>substrate</name>
        <note>ligand shared between dimeric partners</note>
    </ligand>
</feature>
<dbReference type="InterPro" id="IPR036291">
    <property type="entry name" value="NAD(P)-bd_dom_sf"/>
</dbReference>
<feature type="domain" description="6-phosphogluconate dehydrogenase C-terminal" evidence="10">
    <location>
        <begin position="186"/>
        <end position="478"/>
    </location>
</feature>
<feature type="active site" description="Proton donor" evidence="6">
    <location>
        <position position="190"/>
    </location>
</feature>
<feature type="binding site" description="in other chain" evidence="7">
    <location>
        <begin position="193"/>
        <end position="194"/>
    </location>
    <ligand>
        <name>substrate</name>
        <note>ligand shared between dimeric partners</note>
    </ligand>
</feature>
<dbReference type="Proteomes" id="UP000234545">
    <property type="component" value="Unassembled WGS sequence"/>
</dbReference>
<dbReference type="PIRSF" id="PIRSF000109">
    <property type="entry name" value="6PGD"/>
    <property type="match status" value="1"/>
</dbReference>
<dbReference type="OrthoDB" id="9804542at2"/>
<dbReference type="EMBL" id="PKKJ01000026">
    <property type="protein sequence ID" value="PKY65557.1"/>
    <property type="molecule type" value="Genomic_DNA"/>
</dbReference>
<dbReference type="GO" id="GO:0006098">
    <property type="term" value="P:pentose-phosphate shunt"/>
    <property type="evidence" value="ECO:0007669"/>
    <property type="project" value="UniProtKB-UniPathway"/>
</dbReference>
<evidence type="ECO:0000256" key="1">
    <source>
        <dbReference type="ARBA" id="ARBA00008419"/>
    </source>
</evidence>
<reference evidence="11 12" key="1">
    <citation type="submission" date="2017-12" db="EMBL/GenBank/DDBJ databases">
        <title>Phylogenetic diversity of female urinary microbiome.</title>
        <authorList>
            <person name="Thomas-White K."/>
            <person name="Wolfe A.J."/>
        </authorList>
    </citation>
    <scope>NUCLEOTIDE SEQUENCE [LARGE SCALE GENOMIC DNA]</scope>
    <source>
        <strain evidence="11 12">UMB0250</strain>
    </source>
</reference>
<feature type="binding site" evidence="7">
    <location>
        <position position="461"/>
    </location>
    <ligand>
        <name>substrate</name>
        <note>ligand shared between dimeric partners</note>
    </ligand>
</feature>
<feature type="binding site" description="in other chain" evidence="7">
    <location>
        <position position="110"/>
    </location>
    <ligand>
        <name>substrate</name>
        <note>ligand shared between dimeric partners</note>
    </ligand>
</feature>
<dbReference type="GO" id="GO:0019521">
    <property type="term" value="P:D-gluconate metabolic process"/>
    <property type="evidence" value="ECO:0007669"/>
    <property type="project" value="UniProtKB-KW"/>
</dbReference>
<comment type="pathway">
    <text evidence="5 9">Carbohydrate degradation; pentose phosphate pathway; D-ribulose 5-phosphate from D-glucose 6-phosphate (oxidative stage): step 3/3.</text>
</comment>
<feature type="binding site" description="in other chain" evidence="7">
    <location>
        <position position="198"/>
    </location>
    <ligand>
        <name>substrate</name>
        <note>ligand shared between dimeric partners</note>
    </ligand>
</feature>
<dbReference type="SMART" id="SM01350">
    <property type="entry name" value="6PGD"/>
    <property type="match status" value="1"/>
</dbReference>
<evidence type="ECO:0000256" key="7">
    <source>
        <dbReference type="PIRSR" id="PIRSR000109-2"/>
    </source>
</evidence>
<evidence type="ECO:0000259" key="10">
    <source>
        <dbReference type="SMART" id="SM01350"/>
    </source>
</evidence>
<evidence type="ECO:0000256" key="2">
    <source>
        <dbReference type="ARBA" id="ARBA00011738"/>
    </source>
</evidence>
<protein>
    <recommendedName>
        <fullName evidence="5 9">6-phosphogluconate dehydrogenase, decarboxylating</fullName>
        <ecNumber evidence="5 9">1.1.1.44</ecNumber>
    </recommendedName>
</protein>
<comment type="catalytic activity">
    <reaction evidence="5 9">
        <text>6-phospho-D-gluconate + NADP(+) = D-ribulose 5-phosphate + CO2 + NADPH</text>
        <dbReference type="Rhea" id="RHEA:10116"/>
        <dbReference type="ChEBI" id="CHEBI:16526"/>
        <dbReference type="ChEBI" id="CHEBI:57783"/>
        <dbReference type="ChEBI" id="CHEBI:58121"/>
        <dbReference type="ChEBI" id="CHEBI:58349"/>
        <dbReference type="ChEBI" id="CHEBI:58759"/>
        <dbReference type="EC" id="1.1.1.44"/>
    </reaction>
</comment>
<gene>
    <name evidence="11" type="ORF">CYJ25_09015</name>
</gene>
<dbReference type="InterPro" id="IPR013328">
    <property type="entry name" value="6PGD_dom2"/>
</dbReference>
<evidence type="ECO:0000256" key="9">
    <source>
        <dbReference type="RuleBase" id="RU000485"/>
    </source>
</evidence>
<dbReference type="RefSeq" id="WP_101628802.1">
    <property type="nucleotide sequence ID" value="NZ_PKKJ01000026.1"/>
</dbReference>
<evidence type="ECO:0000313" key="12">
    <source>
        <dbReference type="Proteomes" id="UP000234545"/>
    </source>
</evidence>
<dbReference type="NCBIfam" id="NF006765">
    <property type="entry name" value="PRK09287.1"/>
    <property type="match status" value="1"/>
</dbReference>
<dbReference type="EC" id="1.1.1.44" evidence="5 9"/>
<dbReference type="Gene3D" id="1.10.1040.10">
    <property type="entry name" value="N-(1-d-carboxylethyl)-l-norvaline Dehydrogenase, domain 2"/>
    <property type="match status" value="1"/>
</dbReference>